<dbReference type="Proteomes" id="UP000280834">
    <property type="component" value="Unassembled WGS sequence"/>
</dbReference>
<proteinExistence type="predicted"/>
<keyword evidence="2" id="KW-1185">Reference proteome</keyword>
<name>A0A0R3QBC8_9BILA</name>
<dbReference type="WBParaSite" id="BTMF_0000365301-mRNA-1">
    <property type="protein sequence ID" value="BTMF_0000365301-mRNA-1"/>
    <property type="gene ID" value="BTMF_0000365301"/>
</dbReference>
<accession>A0A0R3QBC8</accession>
<dbReference type="EMBL" id="UZAG01002576">
    <property type="protein sequence ID" value="VDO13721.1"/>
    <property type="molecule type" value="Genomic_DNA"/>
</dbReference>
<evidence type="ECO:0000313" key="1">
    <source>
        <dbReference type="EMBL" id="VDO13721.1"/>
    </source>
</evidence>
<organism evidence="3">
    <name type="scientific">Brugia timori</name>
    <dbReference type="NCBI Taxonomy" id="42155"/>
    <lineage>
        <taxon>Eukaryota</taxon>
        <taxon>Metazoa</taxon>
        <taxon>Ecdysozoa</taxon>
        <taxon>Nematoda</taxon>
        <taxon>Chromadorea</taxon>
        <taxon>Rhabditida</taxon>
        <taxon>Spirurina</taxon>
        <taxon>Spiruromorpha</taxon>
        <taxon>Filarioidea</taxon>
        <taxon>Onchocercidae</taxon>
        <taxon>Brugia</taxon>
    </lineage>
</organism>
<reference evidence="1 2" key="2">
    <citation type="submission" date="2018-11" db="EMBL/GenBank/DDBJ databases">
        <authorList>
            <consortium name="Pathogen Informatics"/>
        </authorList>
    </citation>
    <scope>NUCLEOTIDE SEQUENCE [LARGE SCALE GENOMIC DNA]</scope>
</reference>
<reference evidence="3" key="1">
    <citation type="submission" date="2017-02" db="UniProtKB">
        <authorList>
            <consortium name="WormBaseParasite"/>
        </authorList>
    </citation>
    <scope>IDENTIFICATION</scope>
</reference>
<sequence>MDSALKASVDQIYFIENDSIFKQQTLEYLKYSKSVFDNIHSFPEWKTSFSAAFMRSTSSPLSPYVMACEMTHCLQQ</sequence>
<dbReference type="AlphaFoldDB" id="A0A0R3QBC8"/>
<evidence type="ECO:0000313" key="2">
    <source>
        <dbReference type="Proteomes" id="UP000280834"/>
    </source>
</evidence>
<gene>
    <name evidence="1" type="ORF">BTMF_LOCUS2959</name>
</gene>
<protein>
    <submittedName>
        <fullName evidence="3">Glycosyl transferase</fullName>
    </submittedName>
</protein>
<evidence type="ECO:0000313" key="3">
    <source>
        <dbReference type="WBParaSite" id="BTMF_0000365301-mRNA-1"/>
    </source>
</evidence>